<reference evidence="2 3" key="1">
    <citation type="submission" date="2020-04" db="EMBL/GenBank/DDBJ databases">
        <title>Perkinsus olseni comparative genomics.</title>
        <authorList>
            <person name="Bogema D.R."/>
        </authorList>
    </citation>
    <scope>NUCLEOTIDE SEQUENCE [LARGE SCALE GENOMIC DNA]</scope>
    <source>
        <strain evidence="2 3">ATCC PRA-207</strain>
    </source>
</reference>
<protein>
    <submittedName>
        <fullName evidence="2">Uncharacterized protein</fullName>
    </submittedName>
</protein>
<dbReference type="InterPro" id="IPR056347">
    <property type="entry name" value="Microp_apicomplexa_8"/>
</dbReference>
<evidence type="ECO:0000313" key="2">
    <source>
        <dbReference type="EMBL" id="KAF4698810.1"/>
    </source>
</evidence>
<sequence length="85" mass="9581">MLSSLGLLRQPTVQGSSSVGLLPCGQQRWKIHLSKSVIWRFYNRLNVRRKYKTAIRRGRMTPPGGSRDGHLTKKAAHGLSSRLLL</sequence>
<name>A0A7J6PT36_PEROL</name>
<dbReference type="EMBL" id="JABANO010038285">
    <property type="protein sequence ID" value="KAF4698810.1"/>
    <property type="molecule type" value="Genomic_DNA"/>
</dbReference>
<dbReference type="AlphaFoldDB" id="A0A7J6PT36"/>
<accession>A0A7J6PT36</accession>
<keyword evidence="3" id="KW-1185">Reference proteome</keyword>
<organism evidence="2 3">
    <name type="scientific">Perkinsus olseni</name>
    <name type="common">Perkinsus atlanticus</name>
    <dbReference type="NCBI Taxonomy" id="32597"/>
    <lineage>
        <taxon>Eukaryota</taxon>
        <taxon>Sar</taxon>
        <taxon>Alveolata</taxon>
        <taxon>Perkinsozoa</taxon>
        <taxon>Perkinsea</taxon>
        <taxon>Perkinsida</taxon>
        <taxon>Perkinsidae</taxon>
        <taxon>Perkinsus</taxon>
    </lineage>
</organism>
<dbReference type="Proteomes" id="UP000553632">
    <property type="component" value="Unassembled WGS sequence"/>
</dbReference>
<proteinExistence type="predicted"/>
<dbReference type="Pfam" id="PF23512">
    <property type="entry name" value="Microp_apicomplexa_8"/>
    <property type="match status" value="1"/>
</dbReference>
<evidence type="ECO:0000256" key="1">
    <source>
        <dbReference type="SAM" id="MobiDB-lite"/>
    </source>
</evidence>
<gene>
    <name evidence="2" type="ORF">FOZ63_026069</name>
</gene>
<feature type="region of interest" description="Disordered" evidence="1">
    <location>
        <begin position="56"/>
        <end position="85"/>
    </location>
</feature>
<comment type="caution">
    <text evidence="2">The sequence shown here is derived from an EMBL/GenBank/DDBJ whole genome shotgun (WGS) entry which is preliminary data.</text>
</comment>
<evidence type="ECO:0000313" key="3">
    <source>
        <dbReference type="Proteomes" id="UP000553632"/>
    </source>
</evidence>